<dbReference type="Proteomes" id="UP001420932">
    <property type="component" value="Unassembled WGS sequence"/>
</dbReference>
<name>A0AAP0KEX4_9MAGN</name>
<keyword evidence="3" id="KW-1185">Reference proteome</keyword>
<evidence type="ECO:0000256" key="1">
    <source>
        <dbReference type="SAM" id="MobiDB-lite"/>
    </source>
</evidence>
<feature type="region of interest" description="Disordered" evidence="1">
    <location>
        <begin position="193"/>
        <end position="221"/>
    </location>
</feature>
<protein>
    <submittedName>
        <fullName evidence="2">Uncharacterized protein</fullName>
    </submittedName>
</protein>
<sequence length="221" mass="24590">MVENTQNGVFTCSDRMLNSLPRFTYCAVGRIGDNIFQPIRSCHVSAYLLSTNHIPLRQRFSSKQLLSVTQPLVQTRHSLVLDQSRVPTSAISILSSNQKPPRAASQHTSHHHFFSSHSCSLISSGCAFAQAPRNSHEFTLLSLRFPCATWLAPTMPITSLAAVSANRKVTRQCSSTKIANAVRTCGGHKFLSLKQPQDHPRRTSHLPNPQNQFLSPRETNF</sequence>
<feature type="compositionally biased region" description="Polar residues" evidence="1">
    <location>
        <begin position="205"/>
        <end position="221"/>
    </location>
</feature>
<dbReference type="EMBL" id="JBBNAF010000004">
    <property type="protein sequence ID" value="KAK9150770.1"/>
    <property type="molecule type" value="Genomic_DNA"/>
</dbReference>
<accession>A0AAP0KEX4</accession>
<proteinExistence type="predicted"/>
<reference evidence="2 3" key="1">
    <citation type="submission" date="2024-01" db="EMBL/GenBank/DDBJ databases">
        <title>Genome assemblies of Stephania.</title>
        <authorList>
            <person name="Yang L."/>
        </authorList>
    </citation>
    <scope>NUCLEOTIDE SEQUENCE [LARGE SCALE GENOMIC DNA]</scope>
    <source>
        <strain evidence="2">YNDBR</strain>
        <tissue evidence="2">Leaf</tissue>
    </source>
</reference>
<organism evidence="2 3">
    <name type="scientific">Stephania yunnanensis</name>
    <dbReference type="NCBI Taxonomy" id="152371"/>
    <lineage>
        <taxon>Eukaryota</taxon>
        <taxon>Viridiplantae</taxon>
        <taxon>Streptophyta</taxon>
        <taxon>Embryophyta</taxon>
        <taxon>Tracheophyta</taxon>
        <taxon>Spermatophyta</taxon>
        <taxon>Magnoliopsida</taxon>
        <taxon>Ranunculales</taxon>
        <taxon>Menispermaceae</taxon>
        <taxon>Menispermoideae</taxon>
        <taxon>Cissampelideae</taxon>
        <taxon>Stephania</taxon>
    </lineage>
</organism>
<dbReference type="AlphaFoldDB" id="A0AAP0KEX4"/>
<comment type="caution">
    <text evidence="2">The sequence shown here is derived from an EMBL/GenBank/DDBJ whole genome shotgun (WGS) entry which is preliminary data.</text>
</comment>
<evidence type="ECO:0000313" key="2">
    <source>
        <dbReference type="EMBL" id="KAK9150770.1"/>
    </source>
</evidence>
<evidence type="ECO:0000313" key="3">
    <source>
        <dbReference type="Proteomes" id="UP001420932"/>
    </source>
</evidence>
<gene>
    <name evidence="2" type="ORF">Syun_009079</name>
</gene>